<dbReference type="EC" id="2.1.3.3" evidence="3 7"/>
<feature type="binding site" evidence="7">
    <location>
        <position position="292"/>
    </location>
    <ligand>
        <name>carbamoyl phosphate</name>
        <dbReference type="ChEBI" id="CHEBI:58228"/>
    </ligand>
</feature>
<feature type="domain" description="Aspartate/ornithine carbamoyltransferase Asp/Orn-binding" evidence="8">
    <location>
        <begin position="147"/>
        <end position="303"/>
    </location>
</feature>
<evidence type="ECO:0000313" key="10">
    <source>
        <dbReference type="EMBL" id="WOF21986.1"/>
    </source>
</evidence>
<feature type="binding site" evidence="7">
    <location>
        <position position="160"/>
    </location>
    <ligand>
        <name>L-ornithine</name>
        <dbReference type="ChEBI" id="CHEBI:46911"/>
    </ligand>
</feature>
<evidence type="ECO:0000256" key="3">
    <source>
        <dbReference type="ARBA" id="ARBA00013007"/>
    </source>
</evidence>
<dbReference type="PANTHER" id="PTHR45753">
    <property type="entry name" value="ORNITHINE CARBAMOYLTRANSFERASE, MITOCHONDRIAL"/>
    <property type="match status" value="1"/>
</dbReference>
<evidence type="ECO:0000313" key="11">
    <source>
        <dbReference type="Proteomes" id="UP001305498"/>
    </source>
</evidence>
<evidence type="ECO:0000256" key="2">
    <source>
        <dbReference type="ARBA" id="ARBA00007805"/>
    </source>
</evidence>
<dbReference type="PRINTS" id="PR00100">
    <property type="entry name" value="AOTCASE"/>
</dbReference>
<dbReference type="GO" id="GO:0042450">
    <property type="term" value="P:L-arginine biosynthetic process via ornithine"/>
    <property type="evidence" value="ECO:0007669"/>
    <property type="project" value="UniProtKB-UniRule"/>
</dbReference>
<dbReference type="GO" id="GO:0016597">
    <property type="term" value="F:amino acid binding"/>
    <property type="evidence" value="ECO:0007669"/>
    <property type="project" value="InterPro"/>
</dbReference>
<evidence type="ECO:0000256" key="1">
    <source>
        <dbReference type="ARBA" id="ARBA00004975"/>
    </source>
</evidence>
<dbReference type="GO" id="GO:0005737">
    <property type="term" value="C:cytoplasm"/>
    <property type="evidence" value="ECO:0007669"/>
    <property type="project" value="UniProtKB-SubCell"/>
</dbReference>
<feature type="binding site" evidence="7">
    <location>
        <position position="77"/>
    </location>
    <ligand>
        <name>carbamoyl phosphate</name>
        <dbReference type="ChEBI" id="CHEBI:58228"/>
    </ligand>
</feature>
<dbReference type="NCBIfam" id="TIGR00658">
    <property type="entry name" value="orni_carb_tr"/>
    <property type="match status" value="1"/>
</dbReference>
<dbReference type="NCBIfam" id="NF001986">
    <property type="entry name" value="PRK00779.1"/>
    <property type="match status" value="1"/>
</dbReference>
<feature type="binding site" evidence="7">
    <location>
        <begin position="128"/>
        <end position="131"/>
    </location>
    <ligand>
        <name>carbamoyl phosphate</name>
        <dbReference type="ChEBI" id="CHEBI:58228"/>
    </ligand>
</feature>
<dbReference type="GO" id="GO:0004585">
    <property type="term" value="F:ornithine carbamoyltransferase activity"/>
    <property type="evidence" value="ECO:0007669"/>
    <property type="project" value="UniProtKB-UniRule"/>
</dbReference>
<dbReference type="KEGG" id="mbet:N8K70_11425"/>
<feature type="binding site" evidence="7">
    <location>
        <begin position="50"/>
        <end position="53"/>
    </location>
    <ligand>
        <name>carbamoyl phosphate</name>
        <dbReference type="ChEBI" id="CHEBI:58228"/>
    </ligand>
</feature>
<dbReference type="Pfam" id="PF02729">
    <property type="entry name" value="OTCace_N"/>
    <property type="match status" value="1"/>
</dbReference>
<dbReference type="EMBL" id="CP118157">
    <property type="protein sequence ID" value="WOF21986.1"/>
    <property type="molecule type" value="Genomic_DNA"/>
</dbReference>
<comment type="pathway">
    <text evidence="1">Amino-acid biosynthesis; L-arginine biosynthesis; L-arginine from L-ornithine and carbamoyl phosphate: step 1/3.</text>
</comment>
<feature type="binding site" evidence="7">
    <location>
        <position position="101"/>
    </location>
    <ligand>
        <name>carbamoyl phosphate</name>
        <dbReference type="ChEBI" id="CHEBI:58228"/>
    </ligand>
</feature>
<dbReference type="InterPro" id="IPR036901">
    <property type="entry name" value="Asp/Orn_carbamoylTrfase_sf"/>
</dbReference>
<sequence length="308" mass="33278">MTRHFLRDDDITPAEQAEILDLAAELKKDRWADKTLAGPKTVAVIFDKSSTRTRVSFAVGIADLGGTPLVITTASSQLGGKETPADTARVLERQVAAIVWRTYAQKGLEEMAAGTRVPVVNALSDDFHPCQLLADLLTLREHKGELKGLTLSFFGDGRSNMAHSYALAGAMAGMHVRIASPEDYAPRADVVADADRIGASTGGSVVLLTDPLEAAAGADVVVTDTWVSMGKEEEKLARLRDLGDYKVTPELMGLADDEALFIHCLPADRGYEVDAEVIDGPQSVIWDEAENRLHAQKALLVWLMRQAD</sequence>
<dbReference type="InterPro" id="IPR006132">
    <property type="entry name" value="Asp/Orn_carbamoyltranf_P-bd"/>
</dbReference>
<evidence type="ECO:0000256" key="5">
    <source>
        <dbReference type="ARBA" id="ARBA00022679"/>
    </source>
</evidence>
<evidence type="ECO:0000256" key="6">
    <source>
        <dbReference type="ARBA" id="ARBA00048772"/>
    </source>
</evidence>
<comment type="subcellular location">
    <subcellularLocation>
        <location evidence="7">Cytoplasm</location>
    </subcellularLocation>
</comment>
<evidence type="ECO:0000259" key="8">
    <source>
        <dbReference type="Pfam" id="PF00185"/>
    </source>
</evidence>
<feature type="domain" description="Aspartate/ornithine carbamoyltransferase carbamoyl-P binding" evidence="9">
    <location>
        <begin position="3"/>
        <end position="141"/>
    </location>
</feature>
<feature type="binding site" evidence="7">
    <location>
        <position position="224"/>
    </location>
    <ligand>
        <name>L-ornithine</name>
        <dbReference type="ChEBI" id="CHEBI:46911"/>
    </ligand>
</feature>
<dbReference type="PROSITE" id="PS00097">
    <property type="entry name" value="CARBAMOYLTRANSFERASE"/>
    <property type="match status" value="1"/>
</dbReference>
<evidence type="ECO:0000259" key="9">
    <source>
        <dbReference type="Pfam" id="PF02729"/>
    </source>
</evidence>
<evidence type="ECO:0000256" key="7">
    <source>
        <dbReference type="HAMAP-Rule" id="MF_01109"/>
    </source>
</evidence>
<feature type="binding site" evidence="7">
    <location>
        <begin position="228"/>
        <end position="229"/>
    </location>
    <ligand>
        <name>L-ornithine</name>
        <dbReference type="ChEBI" id="CHEBI:46911"/>
    </ligand>
</feature>
<protein>
    <recommendedName>
        <fullName evidence="4 7">Ornithine carbamoyltransferase</fullName>
        <shortName evidence="7">OTCase</shortName>
        <ecNumber evidence="3 7">2.1.3.3</ecNumber>
    </recommendedName>
</protein>
<comment type="catalytic activity">
    <reaction evidence="6 7">
        <text>carbamoyl phosphate + L-ornithine = L-citrulline + phosphate + H(+)</text>
        <dbReference type="Rhea" id="RHEA:19513"/>
        <dbReference type="ChEBI" id="CHEBI:15378"/>
        <dbReference type="ChEBI" id="CHEBI:43474"/>
        <dbReference type="ChEBI" id="CHEBI:46911"/>
        <dbReference type="ChEBI" id="CHEBI:57743"/>
        <dbReference type="ChEBI" id="CHEBI:58228"/>
        <dbReference type="EC" id="2.1.3.3"/>
    </reaction>
</comment>
<dbReference type="AlphaFoldDB" id="A0AA97FEA0"/>
<dbReference type="PRINTS" id="PR00102">
    <property type="entry name" value="OTCASE"/>
</dbReference>
<dbReference type="PANTHER" id="PTHR45753:SF3">
    <property type="entry name" value="ORNITHINE TRANSCARBAMYLASE, MITOCHONDRIAL"/>
    <property type="match status" value="1"/>
</dbReference>
<accession>A0AA97FEA0</accession>
<dbReference type="InterPro" id="IPR006131">
    <property type="entry name" value="Asp_carbamoyltransf_Asp/Orn-bd"/>
</dbReference>
<proteinExistence type="inferred from homology"/>
<dbReference type="RefSeq" id="WP_317138462.1">
    <property type="nucleotide sequence ID" value="NZ_CP118157.1"/>
</dbReference>
<keyword evidence="11" id="KW-1185">Reference proteome</keyword>
<dbReference type="Proteomes" id="UP001305498">
    <property type="component" value="Chromosome"/>
</dbReference>
<reference evidence="10 11" key="1">
    <citation type="submission" date="2023-02" db="EMBL/GenBank/DDBJ databases">
        <title>Microbacterium betulae sp. nov., isolated from birch wood.</title>
        <authorList>
            <person name="Pasciak M."/>
            <person name="Pawlik K.J."/>
            <person name="Martynowski D."/>
            <person name="Laczmanski L."/>
            <person name="Ciekot J."/>
            <person name="Szponar B."/>
            <person name="Wojcik-Fatla A."/>
            <person name="Mackiewicz B."/>
            <person name="Farian E."/>
            <person name="Cholewa G."/>
            <person name="Cholewa A."/>
            <person name="Dutkiewicz J."/>
        </authorList>
    </citation>
    <scope>NUCLEOTIDE SEQUENCE [LARGE SCALE GENOMIC DNA]</scope>
    <source>
        <strain evidence="10 11">AB</strain>
    </source>
</reference>
<keyword evidence="7" id="KW-0963">Cytoplasm</keyword>
<name>A0AA97FEA0_9MICO</name>
<dbReference type="InterPro" id="IPR024904">
    <property type="entry name" value="OTCase_ArgI"/>
</dbReference>
<dbReference type="Gene3D" id="3.40.50.1370">
    <property type="entry name" value="Aspartate/ornithine carbamoyltransferase"/>
    <property type="match status" value="2"/>
</dbReference>
<comment type="similarity">
    <text evidence="2 7">Belongs to the aspartate/ornithine carbamoyltransferase superfamily. OTCase family.</text>
</comment>
<dbReference type="GO" id="GO:0019240">
    <property type="term" value="P:citrulline biosynthetic process"/>
    <property type="evidence" value="ECO:0007669"/>
    <property type="project" value="TreeGrafter"/>
</dbReference>
<dbReference type="SUPFAM" id="SSF53671">
    <property type="entry name" value="Aspartate/ornithine carbamoyltransferase"/>
    <property type="match status" value="1"/>
</dbReference>
<dbReference type="InterPro" id="IPR006130">
    <property type="entry name" value="Asp/Orn_carbamoylTrfase"/>
</dbReference>
<evidence type="ECO:0000256" key="4">
    <source>
        <dbReference type="ARBA" id="ARBA00016634"/>
    </source>
</evidence>
<dbReference type="InterPro" id="IPR002292">
    <property type="entry name" value="Orn/put_carbamltrans"/>
</dbReference>
<dbReference type="FunFam" id="3.40.50.1370:FF:000008">
    <property type="entry name" value="Ornithine carbamoyltransferase"/>
    <property type="match status" value="1"/>
</dbReference>
<dbReference type="HAMAP" id="MF_01109">
    <property type="entry name" value="OTCase"/>
    <property type="match status" value="1"/>
</dbReference>
<keyword evidence="5 7" id="KW-0808">Transferase</keyword>
<gene>
    <name evidence="10" type="primary">argF</name>
    <name evidence="10" type="ORF">N8K70_11425</name>
</gene>
<feature type="binding site" evidence="7">
    <location>
        <begin position="264"/>
        <end position="265"/>
    </location>
    <ligand>
        <name>carbamoyl phosphate</name>
        <dbReference type="ChEBI" id="CHEBI:58228"/>
    </ligand>
</feature>
<organism evidence="10 11">
    <name type="scientific">Microbacterium betulae</name>
    <dbReference type="NCBI Taxonomy" id="2981139"/>
    <lineage>
        <taxon>Bacteria</taxon>
        <taxon>Bacillati</taxon>
        <taxon>Actinomycetota</taxon>
        <taxon>Actinomycetes</taxon>
        <taxon>Micrococcales</taxon>
        <taxon>Microbacteriaceae</taxon>
        <taxon>Microbacterium</taxon>
    </lineage>
</organism>
<dbReference type="Pfam" id="PF00185">
    <property type="entry name" value="OTCace"/>
    <property type="match status" value="1"/>
</dbReference>